<dbReference type="PROSITE" id="PS50932">
    <property type="entry name" value="HTH_LACI_2"/>
    <property type="match status" value="1"/>
</dbReference>
<dbReference type="GO" id="GO:0003700">
    <property type="term" value="F:DNA-binding transcription factor activity"/>
    <property type="evidence" value="ECO:0007669"/>
    <property type="project" value="TreeGrafter"/>
</dbReference>
<dbReference type="PANTHER" id="PTHR30146">
    <property type="entry name" value="LACI-RELATED TRANSCRIPTIONAL REPRESSOR"/>
    <property type="match status" value="1"/>
</dbReference>
<organism evidence="5 6">
    <name type="scientific">Flavobacterium saccharophilum</name>
    <dbReference type="NCBI Taxonomy" id="29534"/>
    <lineage>
        <taxon>Bacteria</taxon>
        <taxon>Pseudomonadati</taxon>
        <taxon>Bacteroidota</taxon>
        <taxon>Flavobacteriia</taxon>
        <taxon>Flavobacteriales</taxon>
        <taxon>Flavobacteriaceae</taxon>
        <taxon>Flavobacterium</taxon>
    </lineage>
</organism>
<evidence type="ECO:0000256" key="1">
    <source>
        <dbReference type="ARBA" id="ARBA00023015"/>
    </source>
</evidence>
<dbReference type="Gene3D" id="3.40.50.2300">
    <property type="match status" value="2"/>
</dbReference>
<evidence type="ECO:0000256" key="2">
    <source>
        <dbReference type="ARBA" id="ARBA00023125"/>
    </source>
</evidence>
<dbReference type="Pfam" id="PF00532">
    <property type="entry name" value="Peripla_BP_1"/>
    <property type="match status" value="1"/>
</dbReference>
<evidence type="ECO:0000313" key="5">
    <source>
        <dbReference type="EMBL" id="SHM74176.1"/>
    </source>
</evidence>
<feature type="domain" description="HTH lacI-type" evidence="4">
    <location>
        <begin position="34"/>
        <end position="91"/>
    </location>
</feature>
<dbReference type="CDD" id="cd01392">
    <property type="entry name" value="HTH_LacI"/>
    <property type="match status" value="1"/>
</dbReference>
<name>A0A1M7L8L2_9FLAO</name>
<dbReference type="PROSITE" id="PS00356">
    <property type="entry name" value="HTH_LACI_1"/>
    <property type="match status" value="1"/>
</dbReference>
<gene>
    <name evidence="5" type="ORF">SAMN05444366_3991</name>
</gene>
<dbReference type="Proteomes" id="UP000184121">
    <property type="component" value="Unassembled WGS sequence"/>
</dbReference>
<dbReference type="SMART" id="SM00354">
    <property type="entry name" value="HTH_LACI"/>
    <property type="match status" value="1"/>
</dbReference>
<dbReference type="InterPro" id="IPR028082">
    <property type="entry name" value="Peripla_BP_I"/>
</dbReference>
<dbReference type="InterPro" id="IPR000843">
    <property type="entry name" value="HTH_LacI"/>
</dbReference>
<keyword evidence="3" id="KW-0804">Transcription</keyword>
<sequence length="366" mass="41508">MFKKYLQNRFSNSILVYICVYLTDVKRTLSMKKITIKDIALKAEVSISTVSFVINGKGEKMGISAAVIKKVQDIAEKLHYRPSMIATSLRTGKTRSIGLIVEDISNQFFADLARVIEDEAKNIDYRVFYCSTGDDDERSEELIHSLLQANVDGFIITPTRKLEDKIDLLLKLKKPVVLVDRYFPGQQVSHVVMDNYEASHSATKFLIEKGCKNIAVVNITSEMIQMTLREDGYRDALKEAGMYNESLVLHVNYHSNEETRIEELVNFFNKNPKIDAVLFLANYMGLAGLQAFKGMGIRIPEDISVISFDDHDSFKLHTPTISVIAQPIEDIAINAIQLLTSQMIDLEKFEVEKRLKKGNLIIRESV</sequence>
<reference evidence="6" key="1">
    <citation type="submission" date="2016-11" db="EMBL/GenBank/DDBJ databases">
        <authorList>
            <person name="Varghese N."/>
            <person name="Submissions S."/>
        </authorList>
    </citation>
    <scope>NUCLEOTIDE SEQUENCE [LARGE SCALE GENOMIC DNA]</scope>
    <source>
        <strain evidence="6">DSM 1811</strain>
    </source>
</reference>
<dbReference type="EMBL" id="FRBY01000006">
    <property type="protein sequence ID" value="SHM74176.1"/>
    <property type="molecule type" value="Genomic_DNA"/>
</dbReference>
<dbReference type="AlphaFoldDB" id="A0A1M7L8L2"/>
<dbReference type="SUPFAM" id="SSF47413">
    <property type="entry name" value="lambda repressor-like DNA-binding domains"/>
    <property type="match status" value="1"/>
</dbReference>
<dbReference type="SUPFAM" id="SSF53822">
    <property type="entry name" value="Periplasmic binding protein-like I"/>
    <property type="match status" value="1"/>
</dbReference>
<keyword evidence="6" id="KW-1185">Reference proteome</keyword>
<dbReference type="InterPro" id="IPR001761">
    <property type="entry name" value="Peripla_BP/Lac1_sug-bd_dom"/>
</dbReference>
<dbReference type="Gene3D" id="1.10.260.40">
    <property type="entry name" value="lambda repressor-like DNA-binding domains"/>
    <property type="match status" value="1"/>
</dbReference>
<dbReference type="STRING" id="29534.SAMN05444366_3991"/>
<dbReference type="Pfam" id="PF00356">
    <property type="entry name" value="LacI"/>
    <property type="match status" value="1"/>
</dbReference>
<dbReference type="PANTHER" id="PTHR30146:SF109">
    <property type="entry name" value="HTH-TYPE TRANSCRIPTIONAL REGULATOR GALS"/>
    <property type="match status" value="1"/>
</dbReference>
<evidence type="ECO:0000256" key="3">
    <source>
        <dbReference type="ARBA" id="ARBA00023163"/>
    </source>
</evidence>
<protein>
    <submittedName>
        <fullName evidence="5">Transcriptional regulator, LacI family</fullName>
    </submittedName>
</protein>
<evidence type="ECO:0000259" key="4">
    <source>
        <dbReference type="PROSITE" id="PS50932"/>
    </source>
</evidence>
<dbReference type="InterPro" id="IPR010982">
    <property type="entry name" value="Lambda_DNA-bd_dom_sf"/>
</dbReference>
<dbReference type="GO" id="GO:0000976">
    <property type="term" value="F:transcription cis-regulatory region binding"/>
    <property type="evidence" value="ECO:0007669"/>
    <property type="project" value="TreeGrafter"/>
</dbReference>
<evidence type="ECO:0000313" key="6">
    <source>
        <dbReference type="Proteomes" id="UP000184121"/>
    </source>
</evidence>
<keyword evidence="1" id="KW-0805">Transcription regulation</keyword>
<proteinExistence type="predicted"/>
<accession>A0A1M7L8L2</accession>
<keyword evidence="2" id="KW-0238">DNA-binding</keyword>